<evidence type="ECO:0000259" key="2">
    <source>
        <dbReference type="Pfam" id="PF22725"/>
    </source>
</evidence>
<gene>
    <name evidence="3" type="ORF">OB960_08045</name>
</gene>
<dbReference type="AlphaFoldDB" id="A0AAP3E1C2"/>
<dbReference type="InterPro" id="IPR000683">
    <property type="entry name" value="Gfo/Idh/MocA-like_OxRdtase_N"/>
</dbReference>
<dbReference type="InterPro" id="IPR036291">
    <property type="entry name" value="NAD(P)-bd_dom_sf"/>
</dbReference>
<feature type="domain" description="GFO/IDH/MocA-like oxidoreductase" evidence="2">
    <location>
        <begin position="134"/>
        <end position="247"/>
    </location>
</feature>
<dbReference type="RefSeq" id="WP_338003191.1">
    <property type="nucleotide sequence ID" value="NZ_JAOPKA010000004.1"/>
</dbReference>
<accession>A0AAP3E1C2</accession>
<feature type="domain" description="Gfo/Idh/MocA-like oxidoreductase N-terminal" evidence="1">
    <location>
        <begin position="5"/>
        <end position="123"/>
    </location>
</feature>
<evidence type="ECO:0000259" key="1">
    <source>
        <dbReference type="Pfam" id="PF01408"/>
    </source>
</evidence>
<evidence type="ECO:0000313" key="3">
    <source>
        <dbReference type="EMBL" id="MCU4741351.1"/>
    </source>
</evidence>
<organism evidence="3 4">
    <name type="scientific">Natronoglomus mannanivorans</name>
    <dbReference type="NCBI Taxonomy" id="2979990"/>
    <lineage>
        <taxon>Archaea</taxon>
        <taxon>Methanobacteriati</taxon>
        <taxon>Methanobacteriota</taxon>
        <taxon>Stenosarchaea group</taxon>
        <taxon>Halobacteria</taxon>
        <taxon>Halobacteriales</taxon>
        <taxon>Natrialbaceae</taxon>
        <taxon>Natronoglomus</taxon>
    </lineage>
</organism>
<protein>
    <submittedName>
        <fullName evidence="3">Gfo/Idh/MocA family oxidoreductase</fullName>
    </submittedName>
</protein>
<dbReference type="Gene3D" id="3.30.360.10">
    <property type="entry name" value="Dihydrodipicolinate Reductase, domain 2"/>
    <property type="match status" value="1"/>
</dbReference>
<reference evidence="3" key="1">
    <citation type="submission" date="2022-09" db="EMBL/GenBank/DDBJ databases">
        <title>Enrichment on poylsaccharides allowed isolation of novel metabolic and taxonomic groups of Haloarchaea.</title>
        <authorList>
            <person name="Sorokin D.Y."/>
            <person name="Elcheninov A.G."/>
            <person name="Khizhniak T.V."/>
            <person name="Kolganova T.V."/>
            <person name="Kublanov I.V."/>
        </authorList>
    </citation>
    <scope>NUCLEOTIDE SEQUENCE</scope>
    <source>
        <strain evidence="3">AArc-xg1-1</strain>
    </source>
</reference>
<dbReference type="Proteomes" id="UP001321018">
    <property type="component" value="Unassembled WGS sequence"/>
</dbReference>
<dbReference type="Pfam" id="PF01408">
    <property type="entry name" value="GFO_IDH_MocA"/>
    <property type="match status" value="1"/>
</dbReference>
<dbReference type="PANTHER" id="PTHR43249">
    <property type="entry name" value="UDP-N-ACETYL-2-AMINO-2-DEOXY-D-GLUCURONATE OXIDASE"/>
    <property type="match status" value="1"/>
</dbReference>
<dbReference type="PANTHER" id="PTHR43249:SF1">
    <property type="entry name" value="D-GLUCOSIDE 3-DEHYDROGENASE"/>
    <property type="match status" value="1"/>
</dbReference>
<dbReference type="InterPro" id="IPR052515">
    <property type="entry name" value="Gfo/Idh/MocA_Oxidoreductase"/>
</dbReference>
<name>A0AAP3E1C2_9EURY</name>
<proteinExistence type="predicted"/>
<dbReference type="Gene3D" id="3.40.50.720">
    <property type="entry name" value="NAD(P)-binding Rossmann-like Domain"/>
    <property type="match status" value="1"/>
</dbReference>
<dbReference type="Pfam" id="PF22725">
    <property type="entry name" value="GFO_IDH_MocA_C3"/>
    <property type="match status" value="1"/>
</dbReference>
<dbReference type="SUPFAM" id="SSF55347">
    <property type="entry name" value="Glyceraldehyde-3-phosphate dehydrogenase-like, C-terminal domain"/>
    <property type="match status" value="1"/>
</dbReference>
<sequence length="325" mass="35624">MATQLAFIGSGGVANWQHFDNLERMDADIVAICDIDEEAARTAADRFDADVYTDHHDLYEEASDELDAVFVCLPPFAHEDQELMAAERGIDLFVEKPLALSNEKAAEIRDAIEENDVVAQVGYNWRYAPAIDRARELLEGRTIGYIDGRWWGGVAGGEDHWWRHQDRSGGQTVEQATHTFDTIRYLAGDVDRVFAAGANRISELVDFSDVTSATMEHESGTVSHVSTSCVAEDHQSGLEIVADGATLEVDQHSIEGVVDGEEIDETFDAEVEDNPYVREVRAFLDAVETGDDAGVRAPYADATKSLALTLAVNESIESGEPVDLS</sequence>
<dbReference type="SUPFAM" id="SSF51735">
    <property type="entry name" value="NAD(P)-binding Rossmann-fold domains"/>
    <property type="match status" value="1"/>
</dbReference>
<dbReference type="EMBL" id="JAOPKA010000004">
    <property type="protein sequence ID" value="MCU4741351.1"/>
    <property type="molecule type" value="Genomic_DNA"/>
</dbReference>
<comment type="caution">
    <text evidence="3">The sequence shown here is derived from an EMBL/GenBank/DDBJ whole genome shotgun (WGS) entry which is preliminary data.</text>
</comment>
<evidence type="ECO:0000313" key="4">
    <source>
        <dbReference type="Proteomes" id="UP001321018"/>
    </source>
</evidence>
<dbReference type="GO" id="GO:0000166">
    <property type="term" value="F:nucleotide binding"/>
    <property type="evidence" value="ECO:0007669"/>
    <property type="project" value="InterPro"/>
</dbReference>
<dbReference type="InterPro" id="IPR055170">
    <property type="entry name" value="GFO_IDH_MocA-like_dom"/>
</dbReference>